<reference evidence="3" key="2">
    <citation type="submission" date="2025-08" db="UniProtKB">
        <authorList>
            <consortium name="RefSeq"/>
        </authorList>
    </citation>
    <scope>IDENTIFICATION</scope>
    <source>
        <strain evidence="3">MV-25-SWS-2005</strain>
        <tissue evidence="3">Whole body</tissue>
    </source>
</reference>
<dbReference type="RefSeq" id="XP_003736687.2">
    <property type="nucleotide sequence ID" value="XM_003736639.3"/>
</dbReference>
<evidence type="ECO:0000313" key="2">
    <source>
        <dbReference type="Proteomes" id="UP000001819"/>
    </source>
</evidence>
<evidence type="ECO:0000256" key="1">
    <source>
        <dbReference type="SAM" id="Coils"/>
    </source>
</evidence>
<proteinExistence type="predicted"/>
<evidence type="ECO:0000313" key="3">
    <source>
        <dbReference type="RefSeq" id="XP_003736687.2"/>
    </source>
</evidence>
<dbReference type="InParanoid" id="A0A6I8V651"/>
<keyword evidence="2" id="KW-1185">Reference proteome</keyword>
<feature type="coiled-coil region" evidence="1">
    <location>
        <begin position="109"/>
        <end position="140"/>
    </location>
</feature>
<sequence>MNELSVMDCAKMPLDRMDMVQRSLKCRTIEIFEYDEPVSFTGEEEELAIEPTPDTEDATEDDEDRAMHAVAEIDCIIRRIELMQLAIRQRQNQAISEDQTAPEEEQQPEEEYLTKIQQLCQEIERKRKELDVKVEVQELMPERPKPLELSCQEKVEVRDLQHAHHRLQCEISEMICRYQNLRATLRDFRLRMCSINKQLRHMSARAQEFNEWVLQVAGELHVCLERYHYLLHQKISKIEAQTTAKVHIFRFFSLNKQFLMNSRLPRDLRDLRFEIDELCIFINDLTEEMEERFDKVEHSTWIKNKDFGSTKDLSTPLVEMQSVLSTVIKGKPSKLKGTKANK</sequence>
<gene>
    <name evidence="3" type="primary">LOC4802192</name>
</gene>
<dbReference type="KEGG" id="dpo:4802192"/>
<protein>
    <submittedName>
        <fullName evidence="3">Uncharacterized protein</fullName>
    </submittedName>
</protein>
<keyword evidence="1" id="KW-0175">Coiled coil</keyword>
<organism evidence="2 3">
    <name type="scientific">Drosophila pseudoobscura pseudoobscura</name>
    <name type="common">Fruit fly</name>
    <dbReference type="NCBI Taxonomy" id="46245"/>
    <lineage>
        <taxon>Eukaryota</taxon>
        <taxon>Metazoa</taxon>
        <taxon>Ecdysozoa</taxon>
        <taxon>Arthropoda</taxon>
        <taxon>Hexapoda</taxon>
        <taxon>Insecta</taxon>
        <taxon>Pterygota</taxon>
        <taxon>Neoptera</taxon>
        <taxon>Endopterygota</taxon>
        <taxon>Diptera</taxon>
        <taxon>Brachycera</taxon>
        <taxon>Muscomorpha</taxon>
        <taxon>Ephydroidea</taxon>
        <taxon>Drosophilidae</taxon>
        <taxon>Drosophila</taxon>
        <taxon>Sophophora</taxon>
    </lineage>
</organism>
<dbReference type="InterPro" id="IPR031883">
    <property type="entry name" value="DUF4763"/>
</dbReference>
<dbReference type="AlphaFoldDB" id="A0A6I8V651"/>
<accession>A0A6I8V651</accession>
<dbReference type="Proteomes" id="UP000001819">
    <property type="component" value="Chromosome 2"/>
</dbReference>
<reference evidence="2" key="1">
    <citation type="submission" date="2024-06" db="UniProtKB">
        <authorList>
            <consortium name="RefSeq"/>
        </authorList>
    </citation>
    <scope>NUCLEOTIDE SEQUENCE [LARGE SCALE GENOMIC DNA]</scope>
    <source>
        <strain evidence="2">MV2-25</strain>
    </source>
</reference>
<name>A0A6I8V651_DROPS</name>
<dbReference type="Pfam" id="PF15960">
    <property type="entry name" value="DUF4763"/>
    <property type="match status" value="1"/>
</dbReference>